<evidence type="ECO:0000256" key="3">
    <source>
        <dbReference type="ARBA" id="ARBA00022475"/>
    </source>
</evidence>
<feature type="transmembrane region" description="Helical" evidence="9">
    <location>
        <begin position="104"/>
        <end position="125"/>
    </location>
</feature>
<keyword evidence="2" id="KW-0813">Transport</keyword>
<evidence type="ECO:0000256" key="7">
    <source>
        <dbReference type="ARBA" id="ARBA00023136"/>
    </source>
</evidence>
<evidence type="ECO:0000256" key="5">
    <source>
        <dbReference type="ARBA" id="ARBA00022692"/>
    </source>
</evidence>
<dbReference type="AlphaFoldDB" id="A0A7X8TMH6"/>
<evidence type="ECO:0000313" key="10">
    <source>
        <dbReference type="EMBL" id="NLS10738.1"/>
    </source>
</evidence>
<dbReference type="Pfam" id="PF02653">
    <property type="entry name" value="BPD_transp_2"/>
    <property type="match status" value="1"/>
</dbReference>
<feature type="transmembrane region" description="Helical" evidence="9">
    <location>
        <begin position="191"/>
        <end position="209"/>
    </location>
</feature>
<reference evidence="10 11" key="1">
    <citation type="submission" date="2020-04" db="EMBL/GenBank/DDBJ databases">
        <title>Nesterenkonia sp. nov., isolated from marine sediment.</title>
        <authorList>
            <person name="Zhang G."/>
        </authorList>
    </citation>
    <scope>NUCLEOTIDE SEQUENCE [LARGE SCALE GENOMIC DNA]</scope>
    <source>
        <strain evidence="10 11">MY13</strain>
    </source>
</reference>
<keyword evidence="3" id="KW-1003">Cell membrane</keyword>
<dbReference type="GO" id="GO:0005886">
    <property type="term" value="C:plasma membrane"/>
    <property type="evidence" value="ECO:0007669"/>
    <property type="project" value="UniProtKB-SubCell"/>
</dbReference>
<evidence type="ECO:0000256" key="1">
    <source>
        <dbReference type="ARBA" id="ARBA00004651"/>
    </source>
</evidence>
<keyword evidence="6 9" id="KW-1133">Transmembrane helix</keyword>
<keyword evidence="5 9" id="KW-0812">Transmembrane</keyword>
<comment type="subcellular location">
    <subcellularLocation>
        <location evidence="1">Cell membrane</location>
        <topology evidence="1">Multi-pass membrane protein</topology>
    </subcellularLocation>
</comment>
<comment type="caution">
    <text evidence="10">The sequence shown here is derived from an EMBL/GenBank/DDBJ whole genome shotgun (WGS) entry which is preliminary data.</text>
</comment>
<name>A0A7X8TMH6_9MICC</name>
<proteinExistence type="predicted"/>
<feature type="region of interest" description="Disordered" evidence="8">
    <location>
        <begin position="299"/>
        <end position="320"/>
    </location>
</feature>
<evidence type="ECO:0000256" key="8">
    <source>
        <dbReference type="SAM" id="MobiDB-lite"/>
    </source>
</evidence>
<feature type="transmembrane region" description="Helical" evidence="9">
    <location>
        <begin position="270"/>
        <end position="289"/>
    </location>
</feature>
<dbReference type="EMBL" id="JABAHY010000014">
    <property type="protein sequence ID" value="NLS10738.1"/>
    <property type="molecule type" value="Genomic_DNA"/>
</dbReference>
<protein>
    <submittedName>
        <fullName evidence="10">ABC transporter permease</fullName>
    </submittedName>
</protein>
<evidence type="ECO:0000313" key="11">
    <source>
        <dbReference type="Proteomes" id="UP000523139"/>
    </source>
</evidence>
<dbReference type="Proteomes" id="UP000523139">
    <property type="component" value="Unassembled WGS sequence"/>
</dbReference>
<keyword evidence="4" id="KW-0997">Cell inner membrane</keyword>
<accession>A0A7X8TMH6</accession>
<feature type="transmembrane region" description="Helical" evidence="9">
    <location>
        <begin position="137"/>
        <end position="157"/>
    </location>
</feature>
<feature type="transmembrane region" description="Helical" evidence="9">
    <location>
        <begin position="68"/>
        <end position="92"/>
    </location>
</feature>
<organism evidence="10 11">
    <name type="scientific">Nesterenkonia sedimenti</name>
    <dbReference type="NCBI Taxonomy" id="1463632"/>
    <lineage>
        <taxon>Bacteria</taxon>
        <taxon>Bacillati</taxon>
        <taxon>Actinomycetota</taxon>
        <taxon>Actinomycetes</taxon>
        <taxon>Micrococcales</taxon>
        <taxon>Micrococcaceae</taxon>
        <taxon>Nesterenkonia</taxon>
    </lineage>
</organism>
<dbReference type="InterPro" id="IPR001851">
    <property type="entry name" value="ABC_transp_permease"/>
</dbReference>
<dbReference type="RefSeq" id="WP_168888224.1">
    <property type="nucleotide sequence ID" value="NZ_JABAHY010000014.1"/>
</dbReference>
<evidence type="ECO:0000256" key="6">
    <source>
        <dbReference type="ARBA" id="ARBA00022989"/>
    </source>
</evidence>
<sequence>MAPSTYPTLRNVLSMASQMAPLGLLALCVSLTFLIGGIDLSIVAVANAGAIAAAMTSTALEPSLGAPGASLVGVAACLAVGVIAGVINGTLVSQLRVHPIPITLGTMALFTGIATGVTGGATQFGTGSLGFLGSGTIAMVPVSFLLFVIVVLALAIITTKTRFGFKMYAVGASDKVSRFARLEVEKVQVRTYMLSGFIASIAGLVMFAGSNAANVSFGSSWLILAILIAVLSGVDPYGGKGRVLLVLLAVVGMQQVQTGINMALGRWDGASFAAEFTFGVLLIAVLGLNRRLGKAERRKLRKKSKSEEIQQGEPTLATPA</sequence>
<evidence type="ECO:0000256" key="4">
    <source>
        <dbReference type="ARBA" id="ARBA00022519"/>
    </source>
</evidence>
<dbReference type="CDD" id="cd06579">
    <property type="entry name" value="TM_PBP1_transp_AraH_like"/>
    <property type="match status" value="1"/>
</dbReference>
<dbReference type="PANTHER" id="PTHR32196">
    <property type="entry name" value="ABC TRANSPORTER PERMEASE PROTEIN YPHD-RELATED-RELATED"/>
    <property type="match status" value="1"/>
</dbReference>
<dbReference type="GO" id="GO:0022857">
    <property type="term" value="F:transmembrane transporter activity"/>
    <property type="evidence" value="ECO:0007669"/>
    <property type="project" value="InterPro"/>
</dbReference>
<dbReference type="PANTHER" id="PTHR32196:SF21">
    <property type="entry name" value="ABC TRANSPORTER PERMEASE PROTEIN YPHD-RELATED"/>
    <property type="match status" value="1"/>
</dbReference>
<keyword evidence="11" id="KW-1185">Reference proteome</keyword>
<gene>
    <name evidence="10" type="ORF">HGQ17_12195</name>
</gene>
<keyword evidence="7 9" id="KW-0472">Membrane</keyword>
<feature type="transmembrane region" description="Helical" evidence="9">
    <location>
        <begin position="215"/>
        <end position="234"/>
    </location>
</feature>
<feature type="transmembrane region" description="Helical" evidence="9">
    <location>
        <begin position="243"/>
        <end position="264"/>
    </location>
</feature>
<evidence type="ECO:0000256" key="9">
    <source>
        <dbReference type="SAM" id="Phobius"/>
    </source>
</evidence>
<evidence type="ECO:0000256" key="2">
    <source>
        <dbReference type="ARBA" id="ARBA00022448"/>
    </source>
</evidence>